<reference evidence="1" key="1">
    <citation type="journal article" date="2020" name="Cell">
        <title>Large-Scale Comparative Analyses of Tick Genomes Elucidate Their Genetic Diversity and Vector Capacities.</title>
        <authorList>
            <consortium name="Tick Genome and Microbiome Consortium (TIGMIC)"/>
            <person name="Jia N."/>
            <person name="Wang J."/>
            <person name="Shi W."/>
            <person name="Du L."/>
            <person name="Sun Y."/>
            <person name="Zhan W."/>
            <person name="Jiang J.F."/>
            <person name="Wang Q."/>
            <person name="Zhang B."/>
            <person name="Ji P."/>
            <person name="Bell-Sakyi L."/>
            <person name="Cui X.M."/>
            <person name="Yuan T.T."/>
            <person name="Jiang B.G."/>
            <person name="Yang W.F."/>
            <person name="Lam T.T."/>
            <person name="Chang Q.C."/>
            <person name="Ding S.J."/>
            <person name="Wang X.J."/>
            <person name="Zhu J.G."/>
            <person name="Ruan X.D."/>
            <person name="Zhao L."/>
            <person name="Wei J.T."/>
            <person name="Ye R.Z."/>
            <person name="Que T.C."/>
            <person name="Du C.H."/>
            <person name="Zhou Y.H."/>
            <person name="Cheng J.X."/>
            <person name="Dai P.F."/>
            <person name="Guo W.B."/>
            <person name="Han X.H."/>
            <person name="Huang E.J."/>
            <person name="Li L.F."/>
            <person name="Wei W."/>
            <person name="Gao Y.C."/>
            <person name="Liu J.Z."/>
            <person name="Shao H.Z."/>
            <person name="Wang X."/>
            <person name="Wang C.C."/>
            <person name="Yang T.C."/>
            <person name="Huo Q.B."/>
            <person name="Li W."/>
            <person name="Chen H.Y."/>
            <person name="Chen S.E."/>
            <person name="Zhou L.G."/>
            <person name="Ni X.B."/>
            <person name="Tian J.H."/>
            <person name="Sheng Y."/>
            <person name="Liu T."/>
            <person name="Pan Y.S."/>
            <person name="Xia L.Y."/>
            <person name="Li J."/>
            <person name="Zhao F."/>
            <person name="Cao W.C."/>
        </authorList>
    </citation>
    <scope>NUCLEOTIDE SEQUENCE</scope>
    <source>
        <strain evidence="1">Rsan-2018</strain>
    </source>
</reference>
<keyword evidence="2" id="KW-1185">Reference proteome</keyword>
<gene>
    <name evidence="1" type="ORF">HPB52_007009</name>
</gene>
<organism evidence="1 2">
    <name type="scientific">Rhipicephalus sanguineus</name>
    <name type="common">Brown dog tick</name>
    <name type="synonym">Ixodes sanguineus</name>
    <dbReference type="NCBI Taxonomy" id="34632"/>
    <lineage>
        <taxon>Eukaryota</taxon>
        <taxon>Metazoa</taxon>
        <taxon>Ecdysozoa</taxon>
        <taxon>Arthropoda</taxon>
        <taxon>Chelicerata</taxon>
        <taxon>Arachnida</taxon>
        <taxon>Acari</taxon>
        <taxon>Parasitiformes</taxon>
        <taxon>Ixodida</taxon>
        <taxon>Ixodoidea</taxon>
        <taxon>Ixodidae</taxon>
        <taxon>Rhipicephalinae</taxon>
        <taxon>Rhipicephalus</taxon>
        <taxon>Rhipicephalus</taxon>
    </lineage>
</organism>
<protein>
    <submittedName>
        <fullName evidence="1">Uncharacterized protein</fullName>
    </submittedName>
</protein>
<dbReference type="EMBL" id="JABSTV010001245">
    <property type="protein sequence ID" value="KAH7982762.1"/>
    <property type="molecule type" value="Genomic_DNA"/>
</dbReference>
<evidence type="ECO:0000313" key="2">
    <source>
        <dbReference type="Proteomes" id="UP000821837"/>
    </source>
</evidence>
<accession>A0A9D4QII1</accession>
<comment type="caution">
    <text evidence="1">The sequence shown here is derived from an EMBL/GenBank/DDBJ whole genome shotgun (WGS) entry which is preliminary data.</text>
</comment>
<proteinExistence type="predicted"/>
<sequence>MVVRGCAAAVNHASVQFWPVKAETRECTVEGSRTRHPKANWVPRESVFCGRRTVKGTCNLRYPGRPSFSPPLVLPLPTRGSQDLEWHAIPECLAGLKDDVVDCGPRPTRCSARSPWTLVVQRSQHPEAKEGRASSCARAPCSIVAPSAASPASFYTLRSRRGPLRGLCRERCPMCSSWSAGAAEPARAKCRLVLSYVGTLRRRPRVPSVSPRYWAEQQHDEDVRIYRRPWGTANGNSHHHHIHCRVRARASFSLRALPSVRSKGIEKRLRNRVR</sequence>
<dbReference type="AlphaFoldDB" id="A0A9D4QII1"/>
<evidence type="ECO:0000313" key="1">
    <source>
        <dbReference type="EMBL" id="KAH7982762.1"/>
    </source>
</evidence>
<name>A0A9D4QII1_RHISA</name>
<dbReference type="VEuPathDB" id="VectorBase:RSAN_028442"/>
<dbReference type="Proteomes" id="UP000821837">
    <property type="component" value="Chromosome 1"/>
</dbReference>
<reference evidence="1" key="2">
    <citation type="submission" date="2021-09" db="EMBL/GenBank/DDBJ databases">
        <authorList>
            <person name="Jia N."/>
            <person name="Wang J."/>
            <person name="Shi W."/>
            <person name="Du L."/>
            <person name="Sun Y."/>
            <person name="Zhan W."/>
            <person name="Jiang J."/>
            <person name="Wang Q."/>
            <person name="Zhang B."/>
            <person name="Ji P."/>
            <person name="Sakyi L.B."/>
            <person name="Cui X."/>
            <person name="Yuan T."/>
            <person name="Jiang B."/>
            <person name="Yang W."/>
            <person name="Lam T.T.-Y."/>
            <person name="Chang Q."/>
            <person name="Ding S."/>
            <person name="Wang X."/>
            <person name="Zhu J."/>
            <person name="Ruan X."/>
            <person name="Zhao L."/>
            <person name="Wei J."/>
            <person name="Que T."/>
            <person name="Du C."/>
            <person name="Cheng J."/>
            <person name="Dai P."/>
            <person name="Han X."/>
            <person name="Huang E."/>
            <person name="Gao Y."/>
            <person name="Liu J."/>
            <person name="Shao H."/>
            <person name="Ye R."/>
            <person name="Li L."/>
            <person name="Wei W."/>
            <person name="Wang X."/>
            <person name="Wang C."/>
            <person name="Huo Q."/>
            <person name="Li W."/>
            <person name="Guo W."/>
            <person name="Chen H."/>
            <person name="Chen S."/>
            <person name="Zhou L."/>
            <person name="Zhou L."/>
            <person name="Ni X."/>
            <person name="Tian J."/>
            <person name="Zhou Y."/>
            <person name="Sheng Y."/>
            <person name="Liu T."/>
            <person name="Pan Y."/>
            <person name="Xia L."/>
            <person name="Li J."/>
            <person name="Zhao F."/>
            <person name="Cao W."/>
        </authorList>
    </citation>
    <scope>NUCLEOTIDE SEQUENCE</scope>
    <source>
        <strain evidence="1">Rsan-2018</strain>
        <tissue evidence="1">Larvae</tissue>
    </source>
</reference>